<protein>
    <submittedName>
        <fullName evidence="5">C3H1-type domain-containing protein</fullName>
    </submittedName>
</protein>
<evidence type="ECO:0000313" key="4">
    <source>
        <dbReference type="Proteomes" id="UP000038045"/>
    </source>
</evidence>
<keyword evidence="1" id="KW-0862">Zinc</keyword>
<dbReference type="InterPro" id="IPR000571">
    <property type="entry name" value="Znf_CCCH"/>
</dbReference>
<reference evidence="5" key="1">
    <citation type="submission" date="2017-02" db="UniProtKB">
        <authorList>
            <consortium name="WormBaseParasite"/>
        </authorList>
    </citation>
    <scope>IDENTIFICATION</scope>
</reference>
<accession>A0A0N4ZWX0</accession>
<dbReference type="GO" id="GO:0008270">
    <property type="term" value="F:zinc ion binding"/>
    <property type="evidence" value="ECO:0007669"/>
    <property type="project" value="UniProtKB-KW"/>
</dbReference>
<feature type="compositionally biased region" description="Basic and acidic residues" evidence="2">
    <location>
        <begin position="651"/>
        <end position="685"/>
    </location>
</feature>
<feature type="compositionally biased region" description="Basic and acidic residues" evidence="2">
    <location>
        <begin position="624"/>
        <end position="643"/>
    </location>
</feature>
<feature type="compositionally biased region" description="Polar residues" evidence="2">
    <location>
        <begin position="139"/>
        <end position="156"/>
    </location>
</feature>
<dbReference type="WBParaSite" id="PTRK_0001318500.1">
    <property type="protein sequence ID" value="PTRK_0001318500.1"/>
    <property type="gene ID" value="PTRK_0001318500"/>
</dbReference>
<feature type="region of interest" description="Disordered" evidence="2">
    <location>
        <begin position="137"/>
        <end position="170"/>
    </location>
</feature>
<dbReference type="Proteomes" id="UP000038045">
    <property type="component" value="Unplaced"/>
</dbReference>
<feature type="region of interest" description="Disordered" evidence="2">
    <location>
        <begin position="624"/>
        <end position="685"/>
    </location>
</feature>
<name>A0A0N4ZWX0_PARTI</name>
<feature type="zinc finger region" description="C3H1-type" evidence="1">
    <location>
        <begin position="578"/>
        <end position="605"/>
    </location>
</feature>
<evidence type="ECO:0000259" key="3">
    <source>
        <dbReference type="PROSITE" id="PS50103"/>
    </source>
</evidence>
<sequence>MPVTVKNTKIYDDNGFIKIEADSSTSQPYIPKLKISKSLLRDKQFKRMSVEDISNQDGMIKAYDLIKDLINNKNNEGIAFYLKQLAQVEFTDELANCTDLLLLLNDIYRNKECYNNDICQLIDPIRKELRKYCNDKVDTNNSLETSPDSTNNQNGTTKKRNKPIVHQGKRRLTGLYGENDNISETTVTSKKTKKSDVGSMTLINDLLDQTVSSGPSFGESLNKVKQKKTPIKKRGPQIIDPISLNENKSNSSKNDEDELNIAIKKPNKKGHNIRFLDEVYPHKSIVEIKEFELIPNERTHFQPNMNSNIDNDCSKMNEGTVMKRHFDKEDDNSETYVEDVEPYVVYSIDTSYIENIPLSYKEANPDIYGVLSQNNPVLSNRTYEMTPEFLSYLEKINEERSTGLKAFHDKTSIANLQDETIQKLELSPSINSTIDYIFQIPQEIISQETIQPIENKQPEPEKTDTQSLMEKIKRCKSSSGISSLMAKLREQGVLKTTKDTSNENNIITKTPEKKTLILDVNTRKAEVPTSAVIPRGSWELASNISQPQATSGWASMSNVKIENDNMQKGIFSESRARSLSIVPCKFYEKGSCHFNLECENLHGDDQTVGYKRACGLVVPSKKKNYDYDRDKHNNSRRIHDIPSRRRPSPQSDRRRNYDDNDRGRKRRVEDDGRRSSNKRTSYESKYKDDEYDVVTDRRYLTASHV</sequence>
<proteinExistence type="predicted"/>
<organism evidence="4 5">
    <name type="scientific">Parastrongyloides trichosuri</name>
    <name type="common">Possum-specific nematode worm</name>
    <dbReference type="NCBI Taxonomy" id="131310"/>
    <lineage>
        <taxon>Eukaryota</taxon>
        <taxon>Metazoa</taxon>
        <taxon>Ecdysozoa</taxon>
        <taxon>Nematoda</taxon>
        <taxon>Chromadorea</taxon>
        <taxon>Rhabditida</taxon>
        <taxon>Tylenchina</taxon>
        <taxon>Panagrolaimomorpha</taxon>
        <taxon>Strongyloidoidea</taxon>
        <taxon>Strongyloididae</taxon>
        <taxon>Parastrongyloides</taxon>
    </lineage>
</organism>
<evidence type="ECO:0000256" key="2">
    <source>
        <dbReference type="SAM" id="MobiDB-lite"/>
    </source>
</evidence>
<feature type="domain" description="C3H1-type" evidence="3">
    <location>
        <begin position="578"/>
        <end position="605"/>
    </location>
</feature>
<feature type="compositionally biased region" description="Basic residues" evidence="2">
    <location>
        <begin position="157"/>
        <end position="170"/>
    </location>
</feature>
<keyword evidence="1" id="KW-0863">Zinc-finger</keyword>
<dbReference type="AlphaFoldDB" id="A0A0N4ZWX0"/>
<evidence type="ECO:0000313" key="5">
    <source>
        <dbReference type="WBParaSite" id="PTRK_0001318500.1"/>
    </source>
</evidence>
<evidence type="ECO:0000256" key="1">
    <source>
        <dbReference type="PROSITE-ProRule" id="PRU00723"/>
    </source>
</evidence>
<keyword evidence="4" id="KW-1185">Reference proteome</keyword>
<keyword evidence="1" id="KW-0479">Metal-binding</keyword>
<dbReference type="PROSITE" id="PS50103">
    <property type="entry name" value="ZF_C3H1"/>
    <property type="match status" value="1"/>
</dbReference>